<accession>A0A370C384</accession>
<feature type="region of interest" description="Disordered" evidence="1">
    <location>
        <begin position="363"/>
        <end position="388"/>
    </location>
</feature>
<dbReference type="EMBL" id="KZ851917">
    <property type="protein sequence ID" value="RDH19891.1"/>
    <property type="molecule type" value="Genomic_DNA"/>
</dbReference>
<dbReference type="PROSITE" id="PS51257">
    <property type="entry name" value="PROKAR_LIPOPROTEIN"/>
    <property type="match status" value="1"/>
</dbReference>
<protein>
    <submittedName>
        <fullName evidence="2">Uncharacterized protein</fullName>
    </submittedName>
</protein>
<feature type="region of interest" description="Disordered" evidence="1">
    <location>
        <begin position="476"/>
        <end position="503"/>
    </location>
</feature>
<evidence type="ECO:0000256" key="1">
    <source>
        <dbReference type="SAM" id="MobiDB-lite"/>
    </source>
</evidence>
<dbReference type="VEuPathDB" id="FungiDB:M747DRAFT_281369"/>
<organism evidence="2 3">
    <name type="scientific">Aspergillus niger ATCC 13496</name>
    <dbReference type="NCBI Taxonomy" id="1353008"/>
    <lineage>
        <taxon>Eukaryota</taxon>
        <taxon>Fungi</taxon>
        <taxon>Dikarya</taxon>
        <taxon>Ascomycota</taxon>
        <taxon>Pezizomycotina</taxon>
        <taxon>Eurotiomycetes</taxon>
        <taxon>Eurotiomycetidae</taxon>
        <taxon>Eurotiales</taxon>
        <taxon>Aspergillaceae</taxon>
        <taxon>Aspergillus</taxon>
        <taxon>Aspergillus subgen. Circumdati</taxon>
    </lineage>
</organism>
<feature type="region of interest" description="Disordered" evidence="1">
    <location>
        <begin position="214"/>
        <end position="247"/>
    </location>
</feature>
<name>A0A370C384_ASPNG</name>
<sequence length="576" mass="64273">MCHTSLRFPLATTTLGACHSYLTVTLHTYNFLTHPPLARPVPPESLFGFYLTFGSRWSFAFFLSSSPPRRQVVNLQFSTILAGDFVPLPACIPPPPPPPSPILSQRHVPFPPAHTLHTLYFTSDISSTPGPQDLTAPQPIIRWICPQAVPIPCDPSCWVFHPSHRLVGCPKPTVTRSTILPEKMSTQQDPNPSNEGKHDGLSKYVKRMKMALRRSSTVRTTTPVMQKSREPEPSQAPAPQRIPQAPTVKATPDATVFTNWGAIQEEKARALFAKYGLTLEPGEWRSPSDTTVQRVVRPIRMRVRRTCHRCQTTFGPNKVCVNCQHVRCKSCPHHPSTKTNDHRDDTQAALQAIVAQKLHKPVPVQHKPKQPPLTLPSRTGGQDVIHHPTRQRVRRTCHQCSTVFAPDATECSTCQHIRCTMCPRDPPKLGKYPHGYPGDVDAPAEPPARTWKKPRQRVRYTCHKCTTLYRSGERNCSNCGQEKGPETIRDPPRRDKPKPDPEIVRRVEERLAKVRISTGANGKSGFSNRLPKLRLFTYVLAPSYDKNSSSASFTLCSSRMPQGTGHATMVGGPSIV</sequence>
<feature type="compositionally biased region" description="Low complexity" evidence="1">
    <location>
        <begin position="233"/>
        <end position="246"/>
    </location>
</feature>
<reference evidence="2 3" key="1">
    <citation type="submission" date="2018-07" db="EMBL/GenBank/DDBJ databases">
        <title>Section-level genome sequencing of Aspergillus section Nigri to investigate inter- and intra-species variation.</title>
        <authorList>
            <consortium name="DOE Joint Genome Institute"/>
            <person name="Vesth T.C."/>
            <person name="Nybo J.L."/>
            <person name="Theobald S."/>
            <person name="Frisvad J.C."/>
            <person name="Larsen T.O."/>
            <person name="Nielsen K.F."/>
            <person name="Hoof J.B."/>
            <person name="Brandl J."/>
            <person name="Salamov A."/>
            <person name="Riley R."/>
            <person name="Gladden J.M."/>
            <person name="Phatale P."/>
            <person name="Nielsen M.T."/>
            <person name="Lyhne E.K."/>
            <person name="Kogle M.E."/>
            <person name="Strasser K."/>
            <person name="McDonnell E."/>
            <person name="Barry K."/>
            <person name="Clum A."/>
            <person name="Chen C."/>
            <person name="Nolan M."/>
            <person name="Sandor L."/>
            <person name="Kuo A."/>
            <person name="Lipzen A."/>
            <person name="Hainaut M."/>
            <person name="Drula E."/>
            <person name="Tsang A."/>
            <person name="Magnuson J.K."/>
            <person name="Henrissat B."/>
            <person name="Wiebenga A."/>
            <person name="Simmons B.A."/>
            <person name="Makela M.R."/>
            <person name="De vries R.P."/>
            <person name="Grigoriev I.V."/>
            <person name="Mortensen U.H."/>
            <person name="Baker S.E."/>
            <person name="Andersen M.R."/>
        </authorList>
    </citation>
    <scope>NUCLEOTIDE SEQUENCE [LARGE SCALE GENOMIC DNA]</scope>
    <source>
        <strain evidence="2 3">ATCC 13496</strain>
    </source>
</reference>
<proteinExistence type="predicted"/>
<gene>
    <name evidence="2" type="ORF">M747DRAFT_281369</name>
</gene>
<feature type="compositionally biased region" description="Basic and acidic residues" evidence="1">
    <location>
        <begin position="483"/>
        <end position="503"/>
    </location>
</feature>
<dbReference type="AlphaFoldDB" id="A0A370C384"/>
<dbReference type="Proteomes" id="UP000253845">
    <property type="component" value="Unassembled WGS sequence"/>
</dbReference>
<evidence type="ECO:0000313" key="3">
    <source>
        <dbReference type="Proteomes" id="UP000253845"/>
    </source>
</evidence>
<evidence type="ECO:0000313" key="2">
    <source>
        <dbReference type="EMBL" id="RDH19891.1"/>
    </source>
</evidence>